<feature type="region of interest" description="Disordered" evidence="10">
    <location>
        <begin position="1"/>
        <end position="197"/>
    </location>
</feature>
<keyword evidence="3" id="KW-0813">Transport</keyword>
<keyword evidence="6" id="KW-0406">Ion transport</keyword>
<feature type="compositionally biased region" description="Low complexity" evidence="10">
    <location>
        <begin position="82"/>
        <end position="96"/>
    </location>
</feature>
<dbReference type="GO" id="GO:0042776">
    <property type="term" value="P:proton motive force-driven mitochondrial ATP synthesis"/>
    <property type="evidence" value="ECO:0007669"/>
    <property type="project" value="TreeGrafter"/>
</dbReference>
<reference evidence="12" key="2">
    <citation type="submission" date="2025-08" db="UniProtKB">
        <authorList>
            <consortium name="Ensembl"/>
        </authorList>
    </citation>
    <scope>IDENTIFICATION</scope>
</reference>
<feature type="compositionally biased region" description="Low complexity" evidence="10">
    <location>
        <begin position="261"/>
        <end position="272"/>
    </location>
</feature>
<protein>
    <submittedName>
        <fullName evidence="12">Uncharacterized protein</fullName>
    </submittedName>
</protein>
<dbReference type="PANTHER" id="PTHR13080">
    <property type="entry name" value="ATP SYNTHASE F CHAIN, MITOCHONDRIAL-RELATED"/>
    <property type="match status" value="1"/>
</dbReference>
<keyword evidence="9" id="KW-0066">ATP synthesis</keyword>
<feature type="compositionally biased region" description="Low complexity" evidence="10">
    <location>
        <begin position="107"/>
        <end position="125"/>
    </location>
</feature>
<dbReference type="AlphaFoldDB" id="A0A667ZXE7"/>
<evidence type="ECO:0000313" key="13">
    <source>
        <dbReference type="Proteomes" id="UP000472263"/>
    </source>
</evidence>
<dbReference type="GO" id="GO:0031966">
    <property type="term" value="C:mitochondrial membrane"/>
    <property type="evidence" value="ECO:0007669"/>
    <property type="project" value="UniProtKB-SubCell"/>
</dbReference>
<dbReference type="Proteomes" id="UP000472263">
    <property type="component" value="Chromosome 19"/>
</dbReference>
<evidence type="ECO:0000256" key="11">
    <source>
        <dbReference type="SAM" id="Phobius"/>
    </source>
</evidence>
<feature type="compositionally biased region" description="Low complexity" evidence="10">
    <location>
        <begin position="56"/>
        <end position="70"/>
    </location>
</feature>
<evidence type="ECO:0000313" key="12">
    <source>
        <dbReference type="Ensembl" id="ENSMMDP00005045562.1"/>
    </source>
</evidence>
<evidence type="ECO:0000256" key="5">
    <source>
        <dbReference type="ARBA" id="ARBA00022781"/>
    </source>
</evidence>
<organism evidence="12 13">
    <name type="scientific">Myripristis murdjan</name>
    <name type="common">pinecone soldierfish</name>
    <dbReference type="NCBI Taxonomy" id="586833"/>
    <lineage>
        <taxon>Eukaryota</taxon>
        <taxon>Metazoa</taxon>
        <taxon>Chordata</taxon>
        <taxon>Craniata</taxon>
        <taxon>Vertebrata</taxon>
        <taxon>Euteleostomi</taxon>
        <taxon>Actinopterygii</taxon>
        <taxon>Neopterygii</taxon>
        <taxon>Teleostei</taxon>
        <taxon>Neoteleostei</taxon>
        <taxon>Acanthomorphata</taxon>
        <taxon>Holocentriformes</taxon>
        <taxon>Holocentridae</taxon>
        <taxon>Myripristis</taxon>
    </lineage>
</organism>
<evidence type="ECO:0000256" key="2">
    <source>
        <dbReference type="ARBA" id="ARBA00005895"/>
    </source>
</evidence>
<dbReference type="GeneTree" id="ENSGT00940000167489"/>
<dbReference type="InParanoid" id="A0A667ZXE7"/>
<feature type="compositionally biased region" description="Polar residues" evidence="10">
    <location>
        <begin position="388"/>
        <end position="404"/>
    </location>
</feature>
<feature type="transmembrane region" description="Helical" evidence="11">
    <location>
        <begin position="595"/>
        <end position="615"/>
    </location>
</feature>
<evidence type="ECO:0000256" key="9">
    <source>
        <dbReference type="ARBA" id="ARBA00023310"/>
    </source>
</evidence>
<feature type="compositionally biased region" description="Basic and acidic residues" evidence="10">
    <location>
        <begin position="273"/>
        <end position="315"/>
    </location>
</feature>
<dbReference type="PANTHER" id="PTHR13080:SF13">
    <property type="entry name" value="ATP SYNTHASE SUBUNIT F, MITOCHONDRIAL"/>
    <property type="match status" value="1"/>
</dbReference>
<reference evidence="12" key="1">
    <citation type="submission" date="2019-06" db="EMBL/GenBank/DDBJ databases">
        <authorList>
            <consortium name="Wellcome Sanger Institute Data Sharing"/>
        </authorList>
    </citation>
    <scope>NUCLEOTIDE SEQUENCE [LARGE SCALE GENOMIC DNA]</scope>
</reference>
<evidence type="ECO:0000256" key="6">
    <source>
        <dbReference type="ARBA" id="ARBA00023065"/>
    </source>
</evidence>
<dbReference type="InterPro" id="IPR019344">
    <property type="entry name" value="F1F0-ATPsyn_F_prd"/>
</dbReference>
<accession>A0A667ZXE7</accession>
<feature type="compositionally biased region" description="Basic residues" evidence="10">
    <location>
        <begin position="12"/>
        <end position="22"/>
    </location>
</feature>
<keyword evidence="8 11" id="KW-0472">Membrane</keyword>
<keyword evidence="5" id="KW-0375">Hydrogen ion transport</keyword>
<comment type="similarity">
    <text evidence="2">Belongs to the ATPase F chain family.</text>
</comment>
<sequence>MSSEVCPFCGKPFKRLKSHLPHCKAADRSKTPPAPHDGAASQKSLSLSSPQETPALPQKTPKSKKSTLSSAITPQANRSKKVSVSSAATEPASESARQAAPLKGVNASSSSRSSSSPNAVSLSASTKRKQRLADQIKMAATSSSSTISISSSASPSSSLSPSPVPSKTKKKSLRALIEAAKSSTAPDGSLMGTKSTSQDLLSVSTPLYLAADPLTSNRPSPKGTRVNPDKDSDIQPASSSTDTKPKGATKKTASQTDKDAQSPSATDASSDSQDSKEEHLRNSAKPSGRDKREDSEGKGEDLFGKERFWRSERGHQARITLQDVKSTLTQSNIRHQSSKRSTMSPIKTNDNLPGKPETKGPFSTSLNELLAPALNQTEWGVNRVLSPATQSDQSASTGSENMEQPSVKEKSPKKVTMSKQAPLIPPQDDGPAQPKPASLLSPVPVLHPGLPSSLVSLAAPSVNQGLNSSNHKMGILTGSPSGTQFMERGTRASPSSSAAPPFLSSPWSSPVKAETVRAGEGFMNEKTQFTIREQNVADNVPKGALAQRSLGQVRLRELPEWLTIKTPSSPREIPEMLQRGWQWYYRRYIDVRKGGIGGVGMLLAGYCVLSYIWSYPHIKRDRWRKYH</sequence>
<evidence type="ECO:0000256" key="10">
    <source>
        <dbReference type="SAM" id="MobiDB-lite"/>
    </source>
</evidence>
<feature type="region of interest" description="Disordered" evidence="10">
    <location>
        <begin position="210"/>
        <end position="364"/>
    </location>
</feature>
<evidence type="ECO:0000256" key="3">
    <source>
        <dbReference type="ARBA" id="ARBA00022448"/>
    </source>
</evidence>
<dbReference type="Pfam" id="PF10206">
    <property type="entry name" value="WRW"/>
    <property type="match status" value="1"/>
</dbReference>
<evidence type="ECO:0000256" key="4">
    <source>
        <dbReference type="ARBA" id="ARBA00022547"/>
    </source>
</evidence>
<dbReference type="OrthoDB" id="8921675at2759"/>
<keyword evidence="11" id="KW-1133">Transmembrane helix</keyword>
<evidence type="ECO:0000256" key="7">
    <source>
        <dbReference type="ARBA" id="ARBA00023128"/>
    </source>
</evidence>
<feature type="compositionally biased region" description="Polar residues" evidence="10">
    <location>
        <begin position="41"/>
        <end position="52"/>
    </location>
</feature>
<keyword evidence="7" id="KW-0496">Mitochondrion</keyword>
<evidence type="ECO:0000256" key="1">
    <source>
        <dbReference type="ARBA" id="ARBA00004325"/>
    </source>
</evidence>
<evidence type="ECO:0000256" key="8">
    <source>
        <dbReference type="ARBA" id="ARBA00023136"/>
    </source>
</evidence>
<gene>
    <name evidence="12" type="primary">si:dkey-21c1.4</name>
</gene>
<name>A0A667ZXE7_9TELE</name>
<dbReference type="GO" id="GO:0045259">
    <property type="term" value="C:proton-transporting ATP synthase complex"/>
    <property type="evidence" value="ECO:0007669"/>
    <property type="project" value="UniProtKB-KW"/>
</dbReference>
<dbReference type="Ensembl" id="ENSMMDT00005046456.1">
    <property type="protein sequence ID" value="ENSMMDP00005045562.1"/>
    <property type="gene ID" value="ENSMMDG00005020891.1"/>
</dbReference>
<proteinExistence type="inferred from homology"/>
<feature type="compositionally biased region" description="Low complexity" evidence="10">
    <location>
        <begin position="492"/>
        <end position="510"/>
    </location>
</feature>
<keyword evidence="11" id="KW-0812">Transmembrane</keyword>
<reference evidence="12" key="3">
    <citation type="submission" date="2025-09" db="UniProtKB">
        <authorList>
            <consortium name="Ensembl"/>
        </authorList>
    </citation>
    <scope>IDENTIFICATION</scope>
</reference>
<feature type="compositionally biased region" description="Low complexity" evidence="10">
    <location>
        <begin position="139"/>
        <end position="161"/>
    </location>
</feature>
<feature type="compositionally biased region" description="Polar residues" evidence="10">
    <location>
        <begin position="181"/>
        <end position="197"/>
    </location>
</feature>
<feature type="compositionally biased region" description="Polar residues" evidence="10">
    <location>
        <begin position="323"/>
        <end position="351"/>
    </location>
</feature>
<feature type="region of interest" description="Disordered" evidence="10">
    <location>
        <begin position="388"/>
        <end position="444"/>
    </location>
</feature>
<feature type="region of interest" description="Disordered" evidence="10">
    <location>
        <begin position="487"/>
        <end position="510"/>
    </location>
</feature>
<keyword evidence="13" id="KW-1185">Reference proteome</keyword>
<keyword evidence="4" id="KW-0138">CF(0)</keyword>
<dbReference type="GO" id="GO:0046933">
    <property type="term" value="F:proton-transporting ATP synthase activity, rotational mechanism"/>
    <property type="evidence" value="ECO:0007669"/>
    <property type="project" value="TreeGrafter"/>
</dbReference>
<comment type="subcellular location">
    <subcellularLocation>
        <location evidence="1">Mitochondrion membrane</location>
    </subcellularLocation>
</comment>